<keyword evidence="4" id="KW-1185">Reference proteome</keyword>
<dbReference type="EMBL" id="CP026313">
    <property type="protein sequence ID" value="AUV84627.1"/>
    <property type="molecule type" value="Genomic_DNA"/>
</dbReference>
<geneLocation type="plasmid" evidence="3">
    <name>unnamed4</name>
</geneLocation>
<organism evidence="3 4">
    <name type="scientific">Salinigranum rubrum</name>
    <dbReference type="NCBI Taxonomy" id="755307"/>
    <lineage>
        <taxon>Archaea</taxon>
        <taxon>Methanobacteriati</taxon>
        <taxon>Methanobacteriota</taxon>
        <taxon>Stenosarchaea group</taxon>
        <taxon>Halobacteria</taxon>
        <taxon>Halobacteriales</taxon>
        <taxon>Haloferacaceae</taxon>
        <taxon>Salinigranum</taxon>
    </lineage>
</organism>
<dbReference type="KEGG" id="srub:C2R22_24160"/>
<evidence type="ECO:0000313" key="3">
    <source>
        <dbReference type="EMBL" id="AUV84627.1"/>
    </source>
</evidence>
<dbReference type="AlphaFoldDB" id="A0A2I8VRU1"/>
<dbReference type="SMART" id="SM00854">
    <property type="entry name" value="PGA_cap"/>
    <property type="match status" value="1"/>
</dbReference>
<dbReference type="Pfam" id="PF09587">
    <property type="entry name" value="PGA_cap"/>
    <property type="match status" value="1"/>
</dbReference>
<dbReference type="PANTHER" id="PTHR33393:SF11">
    <property type="entry name" value="POLYGLUTAMINE SYNTHESIS ACCESSORY PROTEIN RV0574C-RELATED"/>
    <property type="match status" value="1"/>
</dbReference>
<dbReference type="SUPFAM" id="SSF56300">
    <property type="entry name" value="Metallo-dependent phosphatases"/>
    <property type="match status" value="1"/>
</dbReference>
<gene>
    <name evidence="3" type="ORF">C2R22_24160</name>
</gene>
<dbReference type="InterPro" id="IPR029052">
    <property type="entry name" value="Metallo-depent_PP-like"/>
</dbReference>
<feature type="domain" description="Capsule synthesis protein CapA" evidence="2">
    <location>
        <begin position="7"/>
        <end position="155"/>
    </location>
</feature>
<evidence type="ECO:0000256" key="1">
    <source>
        <dbReference type="ARBA" id="ARBA00005662"/>
    </source>
</evidence>
<comment type="similarity">
    <text evidence="1">Belongs to the CapA family.</text>
</comment>
<keyword evidence="3" id="KW-0614">Plasmid</keyword>
<protein>
    <recommendedName>
        <fullName evidence="2">Capsule synthesis protein CapA domain-containing protein</fullName>
    </recommendedName>
</protein>
<evidence type="ECO:0000313" key="4">
    <source>
        <dbReference type="Proteomes" id="UP000236584"/>
    </source>
</evidence>
<name>A0A2I8VRU1_9EURY</name>
<sequence>MSEMTVTIAATGDVMIDRDDPNSIFTHVRDRLQNADITLGQLETAYSHKGPWTHPVHGAQCRMILELSRNSRAGFDVISLASNHILDWGWDAVENCQNRLQADGIEPIGAGEDREAAARPAVMTRSGTRIAFLSFYSVAPDGYYAAAGKPGIAPMRAITHYEQVEPD</sequence>
<dbReference type="Proteomes" id="UP000236584">
    <property type="component" value="Plasmid unnamed4"/>
</dbReference>
<dbReference type="InterPro" id="IPR052169">
    <property type="entry name" value="CW_Biosynth-Accessory"/>
</dbReference>
<evidence type="ECO:0000259" key="2">
    <source>
        <dbReference type="SMART" id="SM00854"/>
    </source>
</evidence>
<reference evidence="3 4" key="1">
    <citation type="submission" date="2018-01" db="EMBL/GenBank/DDBJ databases">
        <title>Complete genome sequence of Salinigranum rubrum GX10T, an extremely halophilic archaeon isolated from a marine solar saltern.</title>
        <authorList>
            <person name="Han S."/>
        </authorList>
    </citation>
    <scope>NUCLEOTIDE SEQUENCE [LARGE SCALE GENOMIC DNA]</scope>
    <source>
        <strain evidence="3 4">GX10</strain>
        <plasmid evidence="4">Plasmid unnamed4</plasmid>
    </source>
</reference>
<dbReference type="PANTHER" id="PTHR33393">
    <property type="entry name" value="POLYGLUTAMINE SYNTHESIS ACCESSORY PROTEIN RV0574C-RELATED"/>
    <property type="match status" value="1"/>
</dbReference>
<proteinExistence type="inferred from homology"/>
<accession>A0A2I8VRU1</accession>
<dbReference type="InterPro" id="IPR019079">
    <property type="entry name" value="Capsule_synth_CapA"/>
</dbReference>